<evidence type="ECO:0000256" key="5">
    <source>
        <dbReference type="ARBA" id="ARBA00022729"/>
    </source>
</evidence>
<dbReference type="Pfam" id="PF02868">
    <property type="entry name" value="Peptidase_M4_C"/>
    <property type="match status" value="1"/>
</dbReference>
<feature type="domain" description="Peptidase M4 C-terminal" evidence="12">
    <location>
        <begin position="419"/>
        <end position="567"/>
    </location>
</feature>
<feature type="domain" description="FTP" evidence="13">
    <location>
        <begin position="83"/>
        <end position="128"/>
    </location>
</feature>
<evidence type="ECO:0000259" key="13">
    <source>
        <dbReference type="Pfam" id="PF07504"/>
    </source>
</evidence>
<reference evidence="14" key="2">
    <citation type="submission" date="2020-09" db="EMBL/GenBank/DDBJ databases">
        <authorList>
            <person name="Sun Q."/>
            <person name="Zhou Y."/>
        </authorList>
    </citation>
    <scope>NUCLEOTIDE SEQUENCE</scope>
    <source>
        <strain evidence="14">CGMCC 1.12698</strain>
    </source>
</reference>
<evidence type="ECO:0000256" key="2">
    <source>
        <dbReference type="ARBA" id="ARBA00022525"/>
    </source>
</evidence>
<evidence type="ECO:0000256" key="10">
    <source>
        <dbReference type="SAM" id="SignalP"/>
    </source>
</evidence>
<dbReference type="InterPro" id="IPR013856">
    <property type="entry name" value="Peptidase_M4_domain"/>
</dbReference>
<evidence type="ECO:0000256" key="9">
    <source>
        <dbReference type="ARBA" id="ARBA00023049"/>
    </source>
</evidence>
<evidence type="ECO:0000256" key="6">
    <source>
        <dbReference type="ARBA" id="ARBA00022801"/>
    </source>
</evidence>
<dbReference type="GO" id="GO:0046872">
    <property type="term" value="F:metal ion binding"/>
    <property type="evidence" value="ECO:0007669"/>
    <property type="project" value="UniProtKB-KW"/>
</dbReference>
<keyword evidence="6" id="KW-0378">Hydrolase</keyword>
<comment type="caution">
    <text evidence="14">The sequence shown here is derived from an EMBL/GenBank/DDBJ whole genome shotgun (WGS) entry which is preliminary data.</text>
</comment>
<dbReference type="PANTHER" id="PTHR33794:SF3">
    <property type="entry name" value="NEUTRAL PROTEASE B"/>
    <property type="match status" value="1"/>
</dbReference>
<dbReference type="EMBL" id="BMFK01000001">
    <property type="protein sequence ID" value="GGE55826.1"/>
    <property type="molecule type" value="Genomic_DNA"/>
</dbReference>
<dbReference type="InterPro" id="IPR001570">
    <property type="entry name" value="Peptidase_M4_C_domain"/>
</dbReference>
<protein>
    <submittedName>
        <fullName evidence="14">Bacillolysin</fullName>
    </submittedName>
</protein>
<keyword evidence="15" id="KW-1185">Reference proteome</keyword>
<gene>
    <name evidence="14" type="ORF">GCM10007140_02730</name>
</gene>
<keyword evidence="7" id="KW-0862">Zinc</keyword>
<sequence length="584" mass="64195">MKSKKAMALACAMGICLSLPVQAYAEKGEVNVEVAQAGLTIGKLTSPQQGTIEKIVKDYLKGELSGAKAQPEQISTEEQTNFVINSKEKKDGETEVRLSQTYKNMKVYGQDVIVKVDSEGVVTTVSGKVANTLDKQANLRRSASITVSKLKSVIRQATGVPFQAVEKEFKRENVVFQKEDGTYTVAAVVQFAYESKTDVISGNAIVDLTDGKVLFIDHISKKKEVSKIPTNNALRLLTTKELGSGTDALGTNMLFNISKGTDQNYYLADLSRGNGIYVYNANYADAKGGRSNVGYPGTLISSPTTKFEDKEAVGVMKNMSSIYDYFKKEHNLKSYDNKDAKVVASVHGFDSDGTEENAKPSSWVNAFWHPGWKQMVFGDGLNGTLTSSIDVTAHEFGHAVFSGNTKNNVVKYPSKATRAINEGLADFWGVQVERYVDKKNWDWVMGNTLKGLVIRDIPKEIGDGGHKLYTNLNDFYNTAVNEQESHMNSGIISHVLYQLVEGKTHNGVTTEALGHDKVSKIVMHTLQNYATAGEEFETLQVHMLQSATELYGDKEAEEFAKAFEAHGYPDIDLDKNEKAVTTIN</sequence>
<dbReference type="InterPro" id="IPR050728">
    <property type="entry name" value="Zinc_Metalloprotease_M4"/>
</dbReference>
<dbReference type="InterPro" id="IPR027268">
    <property type="entry name" value="Peptidase_M4/M1_CTD_sf"/>
</dbReference>
<feature type="signal peptide" evidence="10">
    <location>
        <begin position="1"/>
        <end position="23"/>
    </location>
</feature>
<dbReference type="Pfam" id="PF07504">
    <property type="entry name" value="FTP"/>
    <property type="match status" value="1"/>
</dbReference>
<dbReference type="GO" id="GO:0005576">
    <property type="term" value="C:extracellular region"/>
    <property type="evidence" value="ECO:0007669"/>
    <property type="project" value="UniProtKB-SubCell"/>
</dbReference>
<keyword evidence="8" id="KW-0106">Calcium</keyword>
<evidence type="ECO:0000256" key="7">
    <source>
        <dbReference type="ARBA" id="ARBA00022833"/>
    </source>
</evidence>
<dbReference type="RefSeq" id="WP_188386660.1">
    <property type="nucleotide sequence ID" value="NZ_BMFK01000001.1"/>
</dbReference>
<evidence type="ECO:0000313" key="14">
    <source>
        <dbReference type="EMBL" id="GGE55826.1"/>
    </source>
</evidence>
<evidence type="ECO:0000256" key="1">
    <source>
        <dbReference type="ARBA" id="ARBA00004613"/>
    </source>
</evidence>
<evidence type="ECO:0000256" key="4">
    <source>
        <dbReference type="ARBA" id="ARBA00022723"/>
    </source>
</evidence>
<dbReference type="AlphaFoldDB" id="A0A917EK61"/>
<dbReference type="Pfam" id="PF01447">
    <property type="entry name" value="Peptidase_M4"/>
    <property type="match status" value="1"/>
</dbReference>
<name>A0A917EK61_9BACI</name>
<reference evidence="14" key="1">
    <citation type="journal article" date="2014" name="Int. J. Syst. Evol. Microbiol.">
        <title>Complete genome sequence of Corynebacterium casei LMG S-19264T (=DSM 44701T), isolated from a smear-ripened cheese.</title>
        <authorList>
            <consortium name="US DOE Joint Genome Institute (JGI-PGF)"/>
            <person name="Walter F."/>
            <person name="Albersmeier A."/>
            <person name="Kalinowski J."/>
            <person name="Ruckert C."/>
        </authorList>
    </citation>
    <scope>NUCLEOTIDE SEQUENCE</scope>
    <source>
        <strain evidence="14">CGMCC 1.12698</strain>
    </source>
</reference>
<proteinExistence type="predicted"/>
<evidence type="ECO:0000313" key="15">
    <source>
        <dbReference type="Proteomes" id="UP000605259"/>
    </source>
</evidence>
<evidence type="ECO:0000256" key="8">
    <source>
        <dbReference type="ARBA" id="ARBA00022837"/>
    </source>
</evidence>
<dbReference type="Gene3D" id="3.10.450.490">
    <property type="match status" value="1"/>
</dbReference>
<dbReference type="PANTHER" id="PTHR33794">
    <property type="entry name" value="BACILLOLYSIN"/>
    <property type="match status" value="1"/>
</dbReference>
<feature type="domain" description="Peptidase M4" evidence="11">
    <location>
        <begin position="243"/>
        <end position="401"/>
    </location>
</feature>
<dbReference type="Gene3D" id="1.10.390.10">
    <property type="entry name" value="Neutral Protease Domain 2"/>
    <property type="match status" value="1"/>
</dbReference>
<dbReference type="Proteomes" id="UP000605259">
    <property type="component" value="Unassembled WGS sequence"/>
</dbReference>
<keyword evidence="3" id="KW-0645">Protease</keyword>
<evidence type="ECO:0000256" key="3">
    <source>
        <dbReference type="ARBA" id="ARBA00022670"/>
    </source>
</evidence>
<dbReference type="GO" id="GO:0006508">
    <property type="term" value="P:proteolysis"/>
    <property type="evidence" value="ECO:0007669"/>
    <property type="project" value="UniProtKB-KW"/>
</dbReference>
<evidence type="ECO:0000259" key="12">
    <source>
        <dbReference type="Pfam" id="PF02868"/>
    </source>
</evidence>
<keyword evidence="9" id="KW-0482">Metalloprotease</keyword>
<keyword evidence="5 10" id="KW-0732">Signal</keyword>
<dbReference type="SUPFAM" id="SSF55486">
    <property type="entry name" value="Metalloproteases ('zincins'), catalytic domain"/>
    <property type="match status" value="1"/>
</dbReference>
<accession>A0A917EK61</accession>
<keyword evidence="2" id="KW-0964">Secreted</keyword>
<comment type="subcellular location">
    <subcellularLocation>
        <location evidence="1">Secreted</location>
    </subcellularLocation>
</comment>
<dbReference type="Gene3D" id="3.10.170.10">
    <property type="match status" value="1"/>
</dbReference>
<dbReference type="GO" id="GO:0004222">
    <property type="term" value="F:metalloendopeptidase activity"/>
    <property type="evidence" value="ECO:0007669"/>
    <property type="project" value="InterPro"/>
</dbReference>
<evidence type="ECO:0000259" key="11">
    <source>
        <dbReference type="Pfam" id="PF01447"/>
    </source>
</evidence>
<organism evidence="14 15">
    <name type="scientific">Priestia taiwanensis</name>
    <dbReference type="NCBI Taxonomy" id="1347902"/>
    <lineage>
        <taxon>Bacteria</taxon>
        <taxon>Bacillati</taxon>
        <taxon>Bacillota</taxon>
        <taxon>Bacilli</taxon>
        <taxon>Bacillales</taxon>
        <taxon>Bacillaceae</taxon>
        <taxon>Priestia</taxon>
    </lineage>
</organism>
<feature type="chain" id="PRO_5038933083" evidence="10">
    <location>
        <begin position="24"/>
        <end position="584"/>
    </location>
</feature>
<dbReference type="InterPro" id="IPR011096">
    <property type="entry name" value="FTP_domain"/>
</dbReference>
<keyword evidence="4" id="KW-0479">Metal-binding</keyword>